<dbReference type="GO" id="GO:0008757">
    <property type="term" value="F:S-adenosylmethionine-dependent methyltransferase activity"/>
    <property type="evidence" value="ECO:0007669"/>
    <property type="project" value="InterPro"/>
</dbReference>
<dbReference type="Pfam" id="PF08241">
    <property type="entry name" value="Methyltransf_11"/>
    <property type="match status" value="1"/>
</dbReference>
<dbReference type="EMBL" id="QOQW01000010">
    <property type="protein sequence ID" value="RCK79827.1"/>
    <property type="molecule type" value="Genomic_DNA"/>
</dbReference>
<organism evidence="2 3">
    <name type="scientific">Candidatus Ozemobacter sibiricus</name>
    <dbReference type="NCBI Taxonomy" id="2268124"/>
    <lineage>
        <taxon>Bacteria</taxon>
        <taxon>Candidatus Ozemobacteria</taxon>
        <taxon>Candidatus Ozemobacterales</taxon>
        <taxon>Candidatus Ozemobacteraceae</taxon>
        <taxon>Candidatus Ozemobacter</taxon>
    </lineage>
</organism>
<reference evidence="2 3" key="1">
    <citation type="submission" date="2018-05" db="EMBL/GenBank/DDBJ databases">
        <title>A metagenomic window into the 2 km-deep terrestrial subsurface aquifer revealed taxonomically and functionally diverse microbial community comprising novel uncultured bacterial lineages.</title>
        <authorList>
            <person name="Kadnikov V.V."/>
            <person name="Mardanov A.V."/>
            <person name="Beletsky A.V."/>
            <person name="Banks D."/>
            <person name="Pimenov N.V."/>
            <person name="Frank Y.A."/>
            <person name="Karnachuk O.V."/>
            <person name="Ravin N.V."/>
        </authorList>
    </citation>
    <scope>NUCLEOTIDE SEQUENCE [LARGE SCALE GENOMIC DNA]</scope>
    <source>
        <strain evidence="2">BY5</strain>
    </source>
</reference>
<evidence type="ECO:0000259" key="1">
    <source>
        <dbReference type="Pfam" id="PF08241"/>
    </source>
</evidence>
<evidence type="ECO:0000313" key="3">
    <source>
        <dbReference type="Proteomes" id="UP000252355"/>
    </source>
</evidence>
<name>A0A367ZPR8_9BACT</name>
<protein>
    <submittedName>
        <fullName evidence="2">Chromosome segregation ATPases-like protein</fullName>
    </submittedName>
</protein>
<proteinExistence type="predicted"/>
<dbReference type="Proteomes" id="UP000252355">
    <property type="component" value="Unassembled WGS sequence"/>
</dbReference>
<dbReference type="InterPro" id="IPR013216">
    <property type="entry name" value="Methyltransf_11"/>
</dbReference>
<sequence length="235" mass="26516">MHPSAMLNGKQFFDTYQSAFADLPGVLVLDIGAQNVNGSLKEVCPAGFRYVGVDFVAGQGVDVVLTDPYVLPFPDASADIVVSSSCFEHSELFWVVFLEIMRVLKPRGLFYLNAPANGMIHRYPVDCWRFFPDSGLALVTWARRHGMRALLLESYISRQQPSQQIFDQWNDFVAVFLRDETCLDRFPRRILDTKTDFENGRRAGLDTILQPSALNEDQKKLALISQVVANHVRVS</sequence>
<dbReference type="CDD" id="cd02440">
    <property type="entry name" value="AdoMet_MTases"/>
    <property type="match status" value="1"/>
</dbReference>
<dbReference type="Gene3D" id="3.40.50.150">
    <property type="entry name" value="Vaccinia Virus protein VP39"/>
    <property type="match status" value="1"/>
</dbReference>
<dbReference type="InterPro" id="IPR029063">
    <property type="entry name" value="SAM-dependent_MTases_sf"/>
</dbReference>
<accession>A0A367ZPR8</accession>
<feature type="domain" description="Methyltransferase type 11" evidence="1">
    <location>
        <begin position="58"/>
        <end position="112"/>
    </location>
</feature>
<comment type="caution">
    <text evidence="2">The sequence shown here is derived from an EMBL/GenBank/DDBJ whole genome shotgun (WGS) entry which is preliminary data.</text>
</comment>
<gene>
    <name evidence="2" type="ORF">OZSIB_3981</name>
</gene>
<dbReference type="AlphaFoldDB" id="A0A367ZPR8"/>
<evidence type="ECO:0000313" key="2">
    <source>
        <dbReference type="EMBL" id="RCK79827.1"/>
    </source>
</evidence>
<dbReference type="SUPFAM" id="SSF53335">
    <property type="entry name" value="S-adenosyl-L-methionine-dependent methyltransferases"/>
    <property type="match status" value="1"/>
</dbReference>